<dbReference type="PANTHER" id="PTHR32071">
    <property type="entry name" value="TRANSCRIPTIONAL REGULATORY PROTEIN"/>
    <property type="match status" value="1"/>
</dbReference>
<evidence type="ECO:0000256" key="1">
    <source>
        <dbReference type="ARBA" id="ARBA00022741"/>
    </source>
</evidence>
<evidence type="ECO:0000256" key="4">
    <source>
        <dbReference type="ARBA" id="ARBA00023015"/>
    </source>
</evidence>
<dbReference type="FunFam" id="3.40.50.300:FF:000006">
    <property type="entry name" value="DNA-binding transcriptional regulator NtrC"/>
    <property type="match status" value="1"/>
</dbReference>
<dbReference type="SUPFAM" id="SSF55781">
    <property type="entry name" value="GAF domain-like"/>
    <property type="match status" value="1"/>
</dbReference>
<evidence type="ECO:0000256" key="2">
    <source>
        <dbReference type="ARBA" id="ARBA00022840"/>
    </source>
</evidence>
<dbReference type="InterPro" id="IPR058031">
    <property type="entry name" value="AAA_lid_NorR"/>
</dbReference>
<dbReference type="InterPro" id="IPR025943">
    <property type="entry name" value="Sigma_54_int_dom_ATP-bd_2"/>
</dbReference>
<accession>A0A8G2DXU6</accession>
<evidence type="ECO:0000256" key="6">
    <source>
        <dbReference type="ARBA" id="ARBA00023159"/>
    </source>
</evidence>
<dbReference type="PROSITE" id="PS00675">
    <property type="entry name" value="SIGMA54_INTERACT_1"/>
    <property type="match status" value="1"/>
</dbReference>
<evidence type="ECO:0000256" key="8">
    <source>
        <dbReference type="SAM" id="MobiDB-lite"/>
    </source>
</evidence>
<dbReference type="PROSITE" id="PS50045">
    <property type="entry name" value="SIGMA54_INTERACT_4"/>
    <property type="match status" value="1"/>
</dbReference>
<dbReference type="OrthoDB" id="9761019at2"/>
<keyword evidence="1" id="KW-0547">Nucleotide-binding</keyword>
<evidence type="ECO:0000256" key="7">
    <source>
        <dbReference type="ARBA" id="ARBA00023163"/>
    </source>
</evidence>
<dbReference type="Pfam" id="PF00158">
    <property type="entry name" value="Sigma54_activat"/>
    <property type="match status" value="1"/>
</dbReference>
<dbReference type="SUPFAM" id="SSF46689">
    <property type="entry name" value="Homeodomain-like"/>
    <property type="match status" value="1"/>
</dbReference>
<dbReference type="InterPro" id="IPR025662">
    <property type="entry name" value="Sigma_54_int_dom_ATP-bd_1"/>
</dbReference>
<evidence type="ECO:0000259" key="9">
    <source>
        <dbReference type="PROSITE" id="PS50045"/>
    </source>
</evidence>
<evidence type="ECO:0000313" key="10">
    <source>
        <dbReference type="EMBL" id="RYM07034.1"/>
    </source>
</evidence>
<dbReference type="InterPro" id="IPR003018">
    <property type="entry name" value="GAF"/>
</dbReference>
<keyword evidence="3" id="KW-0902">Two-component regulatory system</keyword>
<organism evidence="10 11">
    <name type="scientific">Sphingobium cupriresistens</name>
    <dbReference type="NCBI Taxonomy" id="1132417"/>
    <lineage>
        <taxon>Bacteria</taxon>
        <taxon>Pseudomonadati</taxon>
        <taxon>Pseudomonadota</taxon>
        <taxon>Alphaproteobacteria</taxon>
        <taxon>Sphingomonadales</taxon>
        <taxon>Sphingomonadaceae</taxon>
        <taxon>Sphingobium</taxon>
    </lineage>
</organism>
<keyword evidence="6" id="KW-0010">Activator</keyword>
<feature type="domain" description="Sigma-54 factor interaction" evidence="9">
    <location>
        <begin position="371"/>
        <end position="598"/>
    </location>
</feature>
<dbReference type="GO" id="GO:0005524">
    <property type="term" value="F:ATP binding"/>
    <property type="evidence" value="ECO:0007669"/>
    <property type="project" value="UniProtKB-KW"/>
</dbReference>
<dbReference type="InterPro" id="IPR009057">
    <property type="entry name" value="Homeodomain-like_sf"/>
</dbReference>
<dbReference type="PANTHER" id="PTHR32071:SF77">
    <property type="entry name" value="TRANSCRIPTIONAL REGULATORY PROTEIN"/>
    <property type="match status" value="1"/>
</dbReference>
<evidence type="ECO:0000256" key="3">
    <source>
        <dbReference type="ARBA" id="ARBA00023012"/>
    </source>
</evidence>
<dbReference type="Pfam" id="PF25601">
    <property type="entry name" value="AAA_lid_14"/>
    <property type="match status" value="1"/>
</dbReference>
<feature type="compositionally biased region" description="Basic and acidic residues" evidence="8">
    <location>
        <begin position="33"/>
        <end position="42"/>
    </location>
</feature>
<name>A0A8G2DXU6_9SPHN</name>
<keyword evidence="7" id="KW-0804">Transcription</keyword>
<dbReference type="SUPFAM" id="SSF52540">
    <property type="entry name" value="P-loop containing nucleoside triphosphate hydrolases"/>
    <property type="match status" value="1"/>
</dbReference>
<feature type="region of interest" description="Disordered" evidence="8">
    <location>
        <begin position="1"/>
        <end position="43"/>
    </location>
</feature>
<dbReference type="Gene3D" id="3.30.450.40">
    <property type="match status" value="1"/>
</dbReference>
<sequence length="680" mass="74829">MFASVEQASMTGDKDVRMERGISAVRSRRRAPHRSERQRYERQSMNLEQVRQTRRARDLFFSGESIVSQWVPEPITRSWERSRRLGLSASDKRLFDMAAPGERRIATERGERLIRYAMPEMTRLYKAFHTQDWVLACLDVSGFVICSIGDAEGPCRELESLFRNGVSLSESAIGTGAPGCALVEQKPFIVHANEHFLDEIHGYSCAAVPLFDVNGDLIGVLNATCRSGRDLSSVCEALRVAARAIENHMLLDLPGALHVSLHYHPDLLRTPLAAVLAFSEHGQLLGGNQIARKLLGHTRSATEFDHMFDLPFARAVDELSGRNAEPIVTDTPAGIRVHLSLARHADDVMRVGKALLPPPSGKRSSHASSDMFCSDPALLDTIGDAKLAFARDIPVLLTGETGTGKEVLARELHASGPRRNGPFVPVNCASIPDGLIEAELFGYVEGAFTGARRGGAPGKFEQAHGGTLFLDEIGDMPLSLQARLLRVLQERAVMPVGGSKDRPIDISLVCATHRDLKALVATGEFREDLYYRIDGLCVTLPPLRERADLSELIGQIVDREIGDRLTLSLSDDALECLRSFAWPGNIRQLSLILRRAIALAAGSALIAPRHLPEEMRQTRSNVGREVASLERTERDAVLMALHQCAGNIAATARQLGVGRPTLYRKMRKYNIEVQGVKTIF</sequence>
<dbReference type="Gene3D" id="1.10.10.60">
    <property type="entry name" value="Homeodomain-like"/>
    <property type="match status" value="1"/>
</dbReference>
<dbReference type="GO" id="GO:0006355">
    <property type="term" value="P:regulation of DNA-templated transcription"/>
    <property type="evidence" value="ECO:0007669"/>
    <property type="project" value="InterPro"/>
</dbReference>
<evidence type="ECO:0000313" key="11">
    <source>
        <dbReference type="Proteomes" id="UP000291572"/>
    </source>
</evidence>
<dbReference type="InterPro" id="IPR002197">
    <property type="entry name" value="HTH_Fis"/>
</dbReference>
<dbReference type="AlphaFoldDB" id="A0A8G2DXU6"/>
<dbReference type="PROSITE" id="PS00676">
    <property type="entry name" value="SIGMA54_INTERACT_2"/>
    <property type="match status" value="1"/>
</dbReference>
<proteinExistence type="predicted"/>
<dbReference type="CDD" id="cd00009">
    <property type="entry name" value="AAA"/>
    <property type="match status" value="1"/>
</dbReference>
<evidence type="ECO:0000256" key="5">
    <source>
        <dbReference type="ARBA" id="ARBA00023125"/>
    </source>
</evidence>
<keyword evidence="5" id="KW-0238">DNA-binding</keyword>
<feature type="compositionally biased region" description="Polar residues" evidence="8">
    <location>
        <begin position="1"/>
        <end position="10"/>
    </location>
</feature>
<dbReference type="GO" id="GO:0000160">
    <property type="term" value="P:phosphorelay signal transduction system"/>
    <property type="evidence" value="ECO:0007669"/>
    <property type="project" value="UniProtKB-KW"/>
</dbReference>
<gene>
    <name evidence="10" type="ORF">EWH12_19485</name>
</gene>
<dbReference type="Gene3D" id="3.40.50.300">
    <property type="entry name" value="P-loop containing nucleotide triphosphate hydrolases"/>
    <property type="match status" value="1"/>
</dbReference>
<dbReference type="InterPro" id="IPR027417">
    <property type="entry name" value="P-loop_NTPase"/>
</dbReference>
<dbReference type="EMBL" id="SEOO01000052">
    <property type="protein sequence ID" value="RYM07034.1"/>
    <property type="molecule type" value="Genomic_DNA"/>
</dbReference>
<dbReference type="GO" id="GO:0043565">
    <property type="term" value="F:sequence-specific DNA binding"/>
    <property type="evidence" value="ECO:0007669"/>
    <property type="project" value="InterPro"/>
</dbReference>
<dbReference type="InterPro" id="IPR029016">
    <property type="entry name" value="GAF-like_dom_sf"/>
</dbReference>
<dbReference type="PRINTS" id="PR01590">
    <property type="entry name" value="HTHFIS"/>
</dbReference>
<dbReference type="InterPro" id="IPR002078">
    <property type="entry name" value="Sigma_54_int"/>
</dbReference>
<dbReference type="Pfam" id="PF02954">
    <property type="entry name" value="HTH_8"/>
    <property type="match status" value="1"/>
</dbReference>
<reference evidence="10 11" key="1">
    <citation type="submission" date="2019-02" db="EMBL/GenBank/DDBJ databases">
        <authorList>
            <person name="Feng G."/>
        </authorList>
    </citation>
    <scope>NUCLEOTIDE SEQUENCE [LARGE SCALE GENOMIC DNA]</scope>
    <source>
        <strain evidence="10 11">CCTCC AB 2011146</strain>
    </source>
</reference>
<protein>
    <submittedName>
        <fullName evidence="10">Sigma-54-dependent Fis family transcriptional regulator</fullName>
    </submittedName>
</protein>
<dbReference type="InterPro" id="IPR003593">
    <property type="entry name" value="AAA+_ATPase"/>
</dbReference>
<comment type="caution">
    <text evidence="10">The sequence shown here is derived from an EMBL/GenBank/DDBJ whole genome shotgun (WGS) entry which is preliminary data.</text>
</comment>
<keyword evidence="4" id="KW-0805">Transcription regulation</keyword>
<keyword evidence="2" id="KW-0067">ATP-binding</keyword>
<dbReference type="SMART" id="SM00382">
    <property type="entry name" value="AAA"/>
    <property type="match status" value="1"/>
</dbReference>
<dbReference type="Pfam" id="PF01590">
    <property type="entry name" value="GAF"/>
    <property type="match status" value="1"/>
</dbReference>
<dbReference type="Gene3D" id="1.10.8.60">
    <property type="match status" value="1"/>
</dbReference>
<dbReference type="Proteomes" id="UP000291572">
    <property type="component" value="Unassembled WGS sequence"/>
</dbReference>